<dbReference type="PANTHER" id="PTHR23155">
    <property type="entry name" value="DISEASE RESISTANCE PROTEIN RP"/>
    <property type="match status" value="1"/>
</dbReference>
<feature type="domain" description="Disease resistance protein winged helix" evidence="3">
    <location>
        <begin position="111"/>
        <end position="162"/>
    </location>
</feature>
<dbReference type="InterPro" id="IPR058922">
    <property type="entry name" value="WHD_DRP"/>
</dbReference>
<keyword evidence="2" id="KW-0611">Plant defense</keyword>
<reference evidence="4 5" key="1">
    <citation type="submission" date="2012-08" db="EMBL/GenBank/DDBJ databases">
        <title>Oryza genome evolution.</title>
        <authorList>
            <person name="Wing R.A."/>
        </authorList>
    </citation>
    <scope>NUCLEOTIDE SEQUENCE</scope>
</reference>
<dbReference type="eggNOG" id="KOG4658">
    <property type="taxonomic scope" value="Eukaryota"/>
</dbReference>
<organism evidence="4 5">
    <name type="scientific">Leersia perrieri</name>
    <dbReference type="NCBI Taxonomy" id="77586"/>
    <lineage>
        <taxon>Eukaryota</taxon>
        <taxon>Viridiplantae</taxon>
        <taxon>Streptophyta</taxon>
        <taxon>Embryophyta</taxon>
        <taxon>Tracheophyta</taxon>
        <taxon>Spermatophyta</taxon>
        <taxon>Magnoliopsida</taxon>
        <taxon>Liliopsida</taxon>
        <taxon>Poales</taxon>
        <taxon>Poaceae</taxon>
        <taxon>BOP clade</taxon>
        <taxon>Oryzoideae</taxon>
        <taxon>Oryzeae</taxon>
        <taxon>Oryzinae</taxon>
        <taxon>Leersia</taxon>
    </lineage>
</organism>
<dbReference type="InterPro" id="IPR027417">
    <property type="entry name" value="P-loop_NTPase"/>
</dbReference>
<dbReference type="Pfam" id="PF23559">
    <property type="entry name" value="WHD_DRP"/>
    <property type="match status" value="1"/>
</dbReference>
<dbReference type="Proteomes" id="UP000032180">
    <property type="component" value="Chromosome 1"/>
</dbReference>
<name>A0A0D9V0U2_9ORYZ</name>
<dbReference type="Gene3D" id="1.10.10.10">
    <property type="entry name" value="Winged helix-like DNA-binding domain superfamily/Winged helix DNA-binding domain"/>
    <property type="match status" value="1"/>
</dbReference>
<dbReference type="SUPFAM" id="SSF52058">
    <property type="entry name" value="L domain-like"/>
    <property type="match status" value="1"/>
</dbReference>
<dbReference type="GO" id="GO:0009626">
    <property type="term" value="P:plant-type hypersensitive response"/>
    <property type="evidence" value="ECO:0007669"/>
    <property type="project" value="UniProtKB-ARBA"/>
</dbReference>
<dbReference type="EnsemblPlants" id="LPERR01G13640.1">
    <property type="protein sequence ID" value="LPERR01G13640.1"/>
    <property type="gene ID" value="LPERR01G13640"/>
</dbReference>
<dbReference type="GO" id="GO:0042742">
    <property type="term" value="P:defense response to bacterium"/>
    <property type="evidence" value="ECO:0007669"/>
    <property type="project" value="UniProtKB-ARBA"/>
</dbReference>
<dbReference type="PANTHER" id="PTHR23155:SF1128">
    <property type="entry name" value="OS03G0849500 PROTEIN"/>
    <property type="match status" value="1"/>
</dbReference>
<evidence type="ECO:0000313" key="4">
    <source>
        <dbReference type="EnsemblPlants" id="LPERR01G13640.1"/>
    </source>
</evidence>
<dbReference type="SUPFAM" id="SSF52540">
    <property type="entry name" value="P-loop containing nucleoside triphosphate hydrolases"/>
    <property type="match status" value="1"/>
</dbReference>
<dbReference type="Gramene" id="LPERR01G13640.1">
    <property type="protein sequence ID" value="LPERR01G13640.1"/>
    <property type="gene ID" value="LPERR01G13640"/>
</dbReference>
<reference evidence="5" key="2">
    <citation type="submission" date="2013-12" db="EMBL/GenBank/DDBJ databases">
        <authorList>
            <person name="Yu Y."/>
            <person name="Lee S."/>
            <person name="de Baynast K."/>
            <person name="Wissotski M."/>
            <person name="Liu L."/>
            <person name="Talag J."/>
            <person name="Goicoechea J."/>
            <person name="Angelova A."/>
            <person name="Jetty R."/>
            <person name="Kudrna D."/>
            <person name="Golser W."/>
            <person name="Rivera L."/>
            <person name="Zhang J."/>
            <person name="Wing R."/>
        </authorList>
    </citation>
    <scope>NUCLEOTIDE SEQUENCE</scope>
</reference>
<reference evidence="4" key="3">
    <citation type="submission" date="2015-04" db="UniProtKB">
        <authorList>
            <consortium name="EnsemblPlants"/>
        </authorList>
    </citation>
    <scope>IDENTIFICATION</scope>
</reference>
<dbReference type="FunFam" id="1.10.10.10:FF:000322">
    <property type="entry name" value="Probable disease resistance protein At1g63360"/>
    <property type="match status" value="1"/>
</dbReference>
<dbReference type="Gene3D" id="3.80.10.10">
    <property type="entry name" value="Ribonuclease Inhibitor"/>
    <property type="match status" value="1"/>
</dbReference>
<keyword evidence="1" id="KW-0677">Repeat</keyword>
<dbReference type="Gene3D" id="1.10.8.430">
    <property type="entry name" value="Helical domain of apoptotic protease-activating factors"/>
    <property type="match status" value="1"/>
</dbReference>
<dbReference type="STRING" id="77586.A0A0D9V0U2"/>
<dbReference type="InterPro" id="IPR001611">
    <property type="entry name" value="Leu-rich_rpt"/>
</dbReference>
<dbReference type="InterPro" id="IPR042197">
    <property type="entry name" value="Apaf_helical"/>
</dbReference>
<dbReference type="HOGENOM" id="CLU_074022_1_0_1"/>
<evidence type="ECO:0000256" key="1">
    <source>
        <dbReference type="ARBA" id="ARBA00022737"/>
    </source>
</evidence>
<dbReference type="GO" id="GO:0043531">
    <property type="term" value="F:ADP binding"/>
    <property type="evidence" value="ECO:0007669"/>
    <property type="project" value="InterPro"/>
</dbReference>
<evidence type="ECO:0000259" key="3">
    <source>
        <dbReference type="Pfam" id="PF23559"/>
    </source>
</evidence>
<sequence>MQTVSAYNLTTLENSFIKEIIETRAFSFRKDKKPDELVEMIDKFVKRCVGSPLAAKALGSVLRTKIRVEECHDILNISSICNEETKILPILKLSYDDLPSHMKHCFAFCAMFPKDYDIDVDKLIQLWMANGFIPEEKANLLEIHGNHIFNELASRSFFQDMKQAPFDEYGSKHGSVRALQIFQESGSFLLKPKYLHHLRYLDLSNSDIKELPEEISIMYNLQTLNLSHC</sequence>
<dbReference type="AlphaFoldDB" id="A0A0D9V0U2"/>
<evidence type="ECO:0000256" key="2">
    <source>
        <dbReference type="ARBA" id="ARBA00022821"/>
    </source>
</evidence>
<dbReference type="InterPro" id="IPR044974">
    <property type="entry name" value="Disease_R_plants"/>
</dbReference>
<proteinExistence type="predicted"/>
<keyword evidence="5" id="KW-1185">Reference proteome</keyword>
<dbReference type="InterPro" id="IPR032675">
    <property type="entry name" value="LRR_dom_sf"/>
</dbReference>
<dbReference type="InterPro" id="IPR036388">
    <property type="entry name" value="WH-like_DNA-bd_sf"/>
</dbReference>
<protein>
    <recommendedName>
        <fullName evidence="3">Disease resistance protein winged helix domain-containing protein</fullName>
    </recommendedName>
</protein>
<dbReference type="GO" id="GO:0002758">
    <property type="term" value="P:innate immune response-activating signaling pathway"/>
    <property type="evidence" value="ECO:0007669"/>
    <property type="project" value="UniProtKB-ARBA"/>
</dbReference>
<dbReference type="PROSITE" id="PS51450">
    <property type="entry name" value="LRR"/>
    <property type="match status" value="1"/>
</dbReference>
<evidence type="ECO:0000313" key="5">
    <source>
        <dbReference type="Proteomes" id="UP000032180"/>
    </source>
</evidence>
<accession>A0A0D9V0U2</accession>